<name>A0A8H7J2L8_9PLEO</name>
<protein>
    <submittedName>
        <fullName evidence="1">Uncharacterized protein</fullName>
    </submittedName>
</protein>
<accession>A0A8H7J2L8</accession>
<keyword evidence="2" id="KW-1185">Reference proteome</keyword>
<reference evidence="1" key="2">
    <citation type="submission" date="2020-09" db="EMBL/GenBank/DDBJ databases">
        <title>Reference genome assembly for Australian Ascochyta lentis isolate Al4.</title>
        <authorList>
            <person name="Lee R.C."/>
            <person name="Farfan-Caceres L.M."/>
            <person name="Debler J.W."/>
            <person name="Williams A.H."/>
            <person name="Henares B.M."/>
        </authorList>
    </citation>
    <scope>NUCLEOTIDE SEQUENCE</scope>
    <source>
        <strain evidence="1">Al4</strain>
    </source>
</reference>
<comment type="caution">
    <text evidence="1">The sequence shown here is derived from an EMBL/GenBank/DDBJ whole genome shotgun (WGS) entry which is preliminary data.</text>
</comment>
<evidence type="ECO:0000313" key="2">
    <source>
        <dbReference type="Proteomes" id="UP000651452"/>
    </source>
</evidence>
<dbReference type="OrthoDB" id="3795220at2759"/>
<reference evidence="1" key="1">
    <citation type="submission" date="2018-12" db="EMBL/GenBank/DDBJ databases">
        <authorList>
            <person name="Syme R.A."/>
            <person name="Farfan-Caceres L."/>
            <person name="Lichtenzveig J."/>
        </authorList>
    </citation>
    <scope>NUCLEOTIDE SEQUENCE</scope>
    <source>
        <strain evidence="1">Al4</strain>
    </source>
</reference>
<gene>
    <name evidence="1" type="ORF">EKO04_006561</name>
</gene>
<dbReference type="EMBL" id="RZGK01000011">
    <property type="protein sequence ID" value="KAF9695357.1"/>
    <property type="molecule type" value="Genomic_DNA"/>
</dbReference>
<evidence type="ECO:0000313" key="1">
    <source>
        <dbReference type="EMBL" id="KAF9695357.1"/>
    </source>
</evidence>
<proteinExistence type="predicted"/>
<organism evidence="1 2">
    <name type="scientific">Ascochyta lentis</name>
    <dbReference type="NCBI Taxonomy" id="205686"/>
    <lineage>
        <taxon>Eukaryota</taxon>
        <taxon>Fungi</taxon>
        <taxon>Dikarya</taxon>
        <taxon>Ascomycota</taxon>
        <taxon>Pezizomycotina</taxon>
        <taxon>Dothideomycetes</taxon>
        <taxon>Pleosporomycetidae</taxon>
        <taxon>Pleosporales</taxon>
        <taxon>Pleosporineae</taxon>
        <taxon>Didymellaceae</taxon>
        <taxon>Ascochyta</taxon>
    </lineage>
</organism>
<dbReference type="AlphaFoldDB" id="A0A8H7J2L8"/>
<sequence length="172" mass="17955">MTYQATATDPGSTLSATVNLACSRENGKAVPTCTMTVRNSDGNIESSYCSILEDNPASTYVVTDTPRSDDGDGLLVPSAATETVANGCTGYFDSASSPDYHDYERRRDFINNYKLVITAGTEKLHAAAAATLTRNSAQSIPVLVNSTAGSSGVAQASAAAASMPLSFLFTIY</sequence>
<dbReference type="Proteomes" id="UP000651452">
    <property type="component" value="Unassembled WGS sequence"/>
</dbReference>